<dbReference type="PANTHER" id="PTHR43065:SF10">
    <property type="entry name" value="PEROXIDE STRESS-ACTIVATED HISTIDINE KINASE MAK3"/>
    <property type="match status" value="1"/>
</dbReference>
<dbReference type="InterPro" id="IPR003594">
    <property type="entry name" value="HATPase_dom"/>
</dbReference>
<feature type="transmembrane region" description="Helical" evidence="10">
    <location>
        <begin position="137"/>
        <end position="155"/>
    </location>
</feature>
<evidence type="ECO:0000256" key="4">
    <source>
        <dbReference type="ARBA" id="ARBA00022679"/>
    </source>
</evidence>
<dbReference type="FunFam" id="3.30.565.10:FF:000006">
    <property type="entry name" value="Sensor histidine kinase WalK"/>
    <property type="match status" value="1"/>
</dbReference>
<feature type="coiled-coil region" evidence="9">
    <location>
        <begin position="155"/>
        <end position="194"/>
    </location>
</feature>
<evidence type="ECO:0000259" key="12">
    <source>
        <dbReference type="PROSITE" id="PS50113"/>
    </source>
</evidence>
<keyword evidence="7" id="KW-0067">ATP-binding</keyword>
<dbReference type="Gene3D" id="3.30.565.10">
    <property type="entry name" value="Histidine kinase-like ATPase, C-terminal domain"/>
    <property type="match status" value="1"/>
</dbReference>
<keyword evidence="8" id="KW-0902">Two-component regulatory system</keyword>
<evidence type="ECO:0000256" key="1">
    <source>
        <dbReference type="ARBA" id="ARBA00000085"/>
    </source>
</evidence>
<keyword evidence="10" id="KW-0812">Transmembrane</keyword>
<dbReference type="InterPro" id="IPR036890">
    <property type="entry name" value="HATPase_C_sf"/>
</dbReference>
<dbReference type="CDD" id="cd00082">
    <property type="entry name" value="HisKA"/>
    <property type="match status" value="1"/>
</dbReference>
<dbReference type="SUPFAM" id="SSF47384">
    <property type="entry name" value="Homodimeric domain of signal transducing histidine kinase"/>
    <property type="match status" value="1"/>
</dbReference>
<dbReference type="EMBL" id="LC145107">
    <property type="protein sequence ID" value="BAU79764.1"/>
    <property type="molecule type" value="Genomic_DNA"/>
</dbReference>
<organism evidence="13">
    <name type="scientific">uncultured Aquificaceae bacterium</name>
    <dbReference type="NCBI Taxonomy" id="374108"/>
    <lineage>
        <taxon>Bacteria</taxon>
        <taxon>Pseudomonadati</taxon>
        <taxon>Aquificota</taxon>
        <taxon>Aquificia</taxon>
        <taxon>Aquificales</taxon>
        <taxon>Aquificaceae</taxon>
        <taxon>environmental samples</taxon>
    </lineage>
</organism>
<name>A0A146JAX2_9AQUI</name>
<sequence>MEALLTGWIVYLTTIYITNRYNRRQKIDSNVFYLLILISLSILETILSTYKPEITLYPLIILSLIVYFFKIKKNMLIILMVYYLFLFLTISYFPNYKNFVIPASFLPFLIFYLKDFVGVFYGFIVLEILISFFNPNLSLGILLVFFSFIKIVKYLNKVEEEKETFKLNLAKMLNDELKQEYEKLEFKLQIAYKKLKELFKLSGYTVKEISLNDMAGKIVEGLVGLGYTGSFIYLNKDKIKKKEGFFPNYKIYIDNVQISAVSVFENNKTVIIPLINENENIGMIGIYSSTNLVPEEIEFLMTYANTISTSIAKTNFLLEKIKLRDLVQKTIESIDIGIIVLNQQFNVELINRTAKDLLKKETETGNLFEVFDIFKGLENDLRSVIHSRKRFESKLTVLENPKKVWEIKASSIFGRDNNIENIILIIEDITQKEEIENQILQSEKLAVIGRLVAGISHEIRNPLAIINQSAYSLKRKIVKLLNENTKDFIDLIERIERNVSRANDIVERLLNFSKPYYSKVEPVNIKYIIEEAINLASLQVKKSDITFSKKLKDVYIKGDRNSLIQLFVNLFINAIESIKEHGNISVKIYKNRKENKVIIKIKDNGVGIPSNYIDKIFEPFFTTKEKGTGLGLFVSYRIVESHNGKIYVDSEEGKGTQFTIEFPIYQEGSDG</sequence>
<protein>
    <recommendedName>
        <fullName evidence="2">histidine kinase</fullName>
        <ecNumber evidence="2">2.7.13.3</ecNumber>
    </recommendedName>
</protein>
<evidence type="ECO:0000259" key="11">
    <source>
        <dbReference type="PROSITE" id="PS50109"/>
    </source>
</evidence>
<dbReference type="InterPro" id="IPR000700">
    <property type="entry name" value="PAS-assoc_C"/>
</dbReference>
<dbReference type="GO" id="GO:0005524">
    <property type="term" value="F:ATP binding"/>
    <property type="evidence" value="ECO:0007669"/>
    <property type="project" value="UniProtKB-KW"/>
</dbReference>
<dbReference type="Pfam" id="PF02518">
    <property type="entry name" value="HATPase_c"/>
    <property type="match status" value="1"/>
</dbReference>
<proteinExistence type="predicted"/>
<dbReference type="Gene3D" id="1.10.287.130">
    <property type="match status" value="1"/>
</dbReference>
<evidence type="ECO:0000256" key="3">
    <source>
        <dbReference type="ARBA" id="ARBA00022553"/>
    </source>
</evidence>
<evidence type="ECO:0000256" key="6">
    <source>
        <dbReference type="ARBA" id="ARBA00022777"/>
    </source>
</evidence>
<dbReference type="SMART" id="SM00387">
    <property type="entry name" value="HATPase_c"/>
    <property type="match status" value="1"/>
</dbReference>
<keyword evidence="10" id="KW-0472">Membrane</keyword>
<accession>A0A146JAX2</accession>
<dbReference type="Pfam" id="PF00512">
    <property type="entry name" value="HisKA"/>
    <property type="match status" value="1"/>
</dbReference>
<dbReference type="InterPro" id="IPR003661">
    <property type="entry name" value="HisK_dim/P_dom"/>
</dbReference>
<evidence type="ECO:0000256" key="7">
    <source>
        <dbReference type="ARBA" id="ARBA00022840"/>
    </source>
</evidence>
<evidence type="ECO:0000256" key="5">
    <source>
        <dbReference type="ARBA" id="ARBA00022741"/>
    </source>
</evidence>
<dbReference type="SUPFAM" id="SSF55874">
    <property type="entry name" value="ATPase domain of HSP90 chaperone/DNA topoisomerase II/histidine kinase"/>
    <property type="match status" value="1"/>
</dbReference>
<keyword evidence="5" id="KW-0547">Nucleotide-binding</keyword>
<feature type="transmembrane region" description="Helical" evidence="10">
    <location>
        <begin position="54"/>
        <end position="69"/>
    </location>
</feature>
<dbReference type="PANTHER" id="PTHR43065">
    <property type="entry name" value="SENSOR HISTIDINE KINASE"/>
    <property type="match status" value="1"/>
</dbReference>
<keyword evidence="3" id="KW-0597">Phosphoprotein</keyword>
<dbReference type="AlphaFoldDB" id="A0A146JAX2"/>
<feature type="domain" description="PAC" evidence="12">
    <location>
        <begin position="389"/>
        <end position="441"/>
    </location>
</feature>
<evidence type="ECO:0000256" key="2">
    <source>
        <dbReference type="ARBA" id="ARBA00012438"/>
    </source>
</evidence>
<evidence type="ECO:0000313" key="13">
    <source>
        <dbReference type="EMBL" id="BAU79764.1"/>
    </source>
</evidence>
<feature type="transmembrane region" description="Helical" evidence="10">
    <location>
        <begin position="30"/>
        <end position="48"/>
    </location>
</feature>
<keyword evidence="9" id="KW-0175">Coiled coil</keyword>
<evidence type="ECO:0000256" key="10">
    <source>
        <dbReference type="SAM" id="Phobius"/>
    </source>
</evidence>
<dbReference type="PROSITE" id="PS50113">
    <property type="entry name" value="PAC"/>
    <property type="match status" value="1"/>
</dbReference>
<feature type="transmembrane region" description="Helical" evidence="10">
    <location>
        <begin position="105"/>
        <end position="130"/>
    </location>
</feature>
<dbReference type="PRINTS" id="PR00344">
    <property type="entry name" value="BCTRLSENSOR"/>
</dbReference>
<dbReference type="InterPro" id="IPR036097">
    <property type="entry name" value="HisK_dim/P_sf"/>
</dbReference>
<dbReference type="InterPro" id="IPR004358">
    <property type="entry name" value="Sig_transdc_His_kin-like_C"/>
</dbReference>
<dbReference type="SMART" id="SM00388">
    <property type="entry name" value="HisKA"/>
    <property type="match status" value="1"/>
</dbReference>
<dbReference type="PROSITE" id="PS50109">
    <property type="entry name" value="HIS_KIN"/>
    <property type="match status" value="1"/>
</dbReference>
<keyword evidence="6 13" id="KW-0418">Kinase</keyword>
<dbReference type="Gene3D" id="3.30.450.20">
    <property type="entry name" value="PAS domain"/>
    <property type="match status" value="1"/>
</dbReference>
<comment type="catalytic activity">
    <reaction evidence="1">
        <text>ATP + protein L-histidine = ADP + protein N-phospho-L-histidine.</text>
        <dbReference type="EC" id="2.7.13.3"/>
    </reaction>
</comment>
<dbReference type="GO" id="GO:0000155">
    <property type="term" value="F:phosphorelay sensor kinase activity"/>
    <property type="evidence" value="ECO:0007669"/>
    <property type="project" value="InterPro"/>
</dbReference>
<keyword evidence="4" id="KW-0808">Transferase</keyword>
<dbReference type="EC" id="2.7.13.3" evidence="2"/>
<feature type="domain" description="Histidine kinase" evidence="11">
    <location>
        <begin position="454"/>
        <end position="666"/>
    </location>
</feature>
<evidence type="ECO:0000256" key="9">
    <source>
        <dbReference type="SAM" id="Coils"/>
    </source>
</evidence>
<dbReference type="InterPro" id="IPR005467">
    <property type="entry name" value="His_kinase_dom"/>
</dbReference>
<keyword evidence="10" id="KW-1133">Transmembrane helix</keyword>
<feature type="transmembrane region" description="Helical" evidence="10">
    <location>
        <begin position="76"/>
        <end position="93"/>
    </location>
</feature>
<evidence type="ECO:0000256" key="8">
    <source>
        <dbReference type="ARBA" id="ARBA00023012"/>
    </source>
</evidence>
<reference evidence="13" key="1">
    <citation type="journal article" date="2016" name="Microbes Environ.">
        <title>In Situ Gene Expression Responsible for Sulfide Oxidation and CO2 Fixation of an Uncultured Large Sausage-Shaped Aquificae Bacterium in a Sulfidic Hot Spring.</title>
        <authorList>
            <person name="Tamazawa S."/>
            <person name="Yamamoto K."/>
            <person name="Takasaki K."/>
            <person name="Mitani Y."/>
            <person name="Hanada S."/>
            <person name="Kamagata Y."/>
            <person name="Tamaki H."/>
        </authorList>
    </citation>
    <scope>NUCLEOTIDE SEQUENCE</scope>
</reference>